<dbReference type="EMBL" id="JBCDNA010000003">
    <property type="protein sequence ID" value="MEL4457279.1"/>
    <property type="molecule type" value="Genomic_DNA"/>
</dbReference>
<evidence type="ECO:0000256" key="1">
    <source>
        <dbReference type="SAM" id="SignalP"/>
    </source>
</evidence>
<proteinExistence type="predicted"/>
<dbReference type="Proteomes" id="UP001474120">
    <property type="component" value="Unassembled WGS sequence"/>
</dbReference>
<gene>
    <name evidence="2" type="ORF">AABB81_15335</name>
</gene>
<accession>A0ABU9L4B0</accession>
<keyword evidence="3" id="KW-1185">Reference proteome</keyword>
<sequence length="171" mass="19522">MKKIITVLMMSLLFVPAVLGQTKKEKKEMLETEEYKKMLELIESEKYDFEADWANAQQGGRINLTTNPNFIKINKDSANIFLPYFGNLYSGTSAITGNSGIEFEGLMKDYTMTADDNKKKISVTFSAISKNEQYDFTLSFFKNGKTLVNVNSNYRSNIKYDGMTKKPKPKE</sequence>
<dbReference type="Gene3D" id="2.40.128.410">
    <property type="match status" value="1"/>
</dbReference>
<organism evidence="2 3">
    <name type="scientific">Lutimonas vermicola</name>
    <dbReference type="NCBI Taxonomy" id="414288"/>
    <lineage>
        <taxon>Bacteria</taxon>
        <taxon>Pseudomonadati</taxon>
        <taxon>Bacteroidota</taxon>
        <taxon>Flavobacteriia</taxon>
        <taxon>Flavobacteriales</taxon>
        <taxon>Flavobacteriaceae</taxon>
        <taxon>Lutimonas</taxon>
    </lineage>
</organism>
<keyword evidence="1" id="KW-0732">Signal</keyword>
<dbReference type="RefSeq" id="WP_342161442.1">
    <property type="nucleotide sequence ID" value="NZ_JBCDNA010000003.1"/>
</dbReference>
<dbReference type="InterPro" id="IPR025347">
    <property type="entry name" value="DUF4251"/>
</dbReference>
<feature type="chain" id="PRO_5046356852" evidence="1">
    <location>
        <begin position="21"/>
        <end position="171"/>
    </location>
</feature>
<feature type="signal peptide" evidence="1">
    <location>
        <begin position="1"/>
        <end position="20"/>
    </location>
</feature>
<evidence type="ECO:0000313" key="2">
    <source>
        <dbReference type="EMBL" id="MEL4457279.1"/>
    </source>
</evidence>
<protein>
    <submittedName>
        <fullName evidence="2">DUF4251 domain-containing protein</fullName>
    </submittedName>
</protein>
<evidence type="ECO:0000313" key="3">
    <source>
        <dbReference type="Proteomes" id="UP001474120"/>
    </source>
</evidence>
<dbReference type="Pfam" id="PF14059">
    <property type="entry name" value="DUF4251"/>
    <property type="match status" value="1"/>
</dbReference>
<comment type="caution">
    <text evidence="2">The sequence shown here is derived from an EMBL/GenBank/DDBJ whole genome shotgun (WGS) entry which is preliminary data.</text>
</comment>
<reference evidence="2 3" key="1">
    <citation type="submission" date="2024-04" db="EMBL/GenBank/DDBJ databases">
        <title>whole genome sequencing of Lutimonas vermicola strain IMCC1616.</title>
        <authorList>
            <person name="Bae S.S."/>
        </authorList>
    </citation>
    <scope>NUCLEOTIDE SEQUENCE [LARGE SCALE GENOMIC DNA]</scope>
    <source>
        <strain evidence="2 3">IMCC1616</strain>
    </source>
</reference>
<name>A0ABU9L4B0_9FLAO</name>